<dbReference type="InterPro" id="IPR009057">
    <property type="entry name" value="Homeodomain-like_sf"/>
</dbReference>
<evidence type="ECO:0000256" key="2">
    <source>
        <dbReference type="ARBA" id="ARBA00006918"/>
    </source>
</evidence>
<evidence type="ECO:0000256" key="7">
    <source>
        <dbReference type="ARBA" id="ARBA00023242"/>
    </source>
</evidence>
<evidence type="ECO:0000313" key="11">
    <source>
        <dbReference type="EMBL" id="GMM36866.1"/>
    </source>
</evidence>
<evidence type="ECO:0000256" key="8">
    <source>
        <dbReference type="ARBA" id="ARBA00025264"/>
    </source>
</evidence>
<dbReference type="GO" id="GO:0006338">
    <property type="term" value="P:chromatin remodeling"/>
    <property type="evidence" value="ECO:0007669"/>
    <property type="project" value="InterPro"/>
</dbReference>
<dbReference type="PANTHER" id="PTHR12855:SF10">
    <property type="entry name" value="DNA METHYLTRANSFERASE 1-ASSOCIATED PROTEIN 1"/>
    <property type="match status" value="1"/>
</dbReference>
<name>A0AAV5QQ67_9ASCO</name>
<dbReference type="PANTHER" id="PTHR12855">
    <property type="entry name" value="DNA METHYLTRANSFERASE 1-ASSOCIATED PROTEIN 1 FAMILY MEMBER"/>
    <property type="match status" value="1"/>
</dbReference>
<dbReference type="GO" id="GO:0006281">
    <property type="term" value="P:DNA repair"/>
    <property type="evidence" value="ECO:0007669"/>
    <property type="project" value="InterPro"/>
</dbReference>
<protein>
    <recommendedName>
        <fullName evidence="3">SWR1-complex protein 4</fullName>
    </recommendedName>
</protein>
<evidence type="ECO:0000256" key="6">
    <source>
        <dbReference type="ARBA" id="ARBA00023163"/>
    </source>
</evidence>
<keyword evidence="5" id="KW-0805">Transcription regulation</keyword>
<evidence type="ECO:0000256" key="5">
    <source>
        <dbReference type="ARBA" id="ARBA00023015"/>
    </source>
</evidence>
<feature type="compositionally biased region" description="Low complexity" evidence="9">
    <location>
        <begin position="320"/>
        <end position="343"/>
    </location>
</feature>
<dbReference type="GO" id="GO:0003714">
    <property type="term" value="F:transcription corepressor activity"/>
    <property type="evidence" value="ECO:0007669"/>
    <property type="project" value="TreeGrafter"/>
</dbReference>
<keyword evidence="7" id="KW-0539">Nucleus</keyword>
<dbReference type="InterPro" id="IPR032563">
    <property type="entry name" value="DAMP1_SANT-like"/>
</dbReference>
<feature type="region of interest" description="Disordered" evidence="9">
    <location>
        <begin position="291"/>
        <end position="347"/>
    </location>
</feature>
<dbReference type="AlphaFoldDB" id="A0AAV5QQ67"/>
<comment type="subcellular location">
    <subcellularLocation>
        <location evidence="1">Nucleus</location>
    </subcellularLocation>
</comment>
<dbReference type="RefSeq" id="XP_064853862.1">
    <property type="nucleotide sequence ID" value="XM_064997790.1"/>
</dbReference>
<dbReference type="GeneID" id="90074841"/>
<sequence>MSSHDILDVFNVQRSEPPKKKKKIEPKKQLSGINRELYQLLGENTPALHLKPTSKFRKRLDTNSKAAAWRWVKFKNNSRDDGLQLSHWMKGIGPSPEKYQFEQYNQKLKLPDPDDVTYERLIKENDEENDWTCEETKYLFKMCKLYDLRWIIINDRYNYQGPARSLEDLKQRFYSVCQKILIDENKILKEAGILDENKTKLIDALNFDKSKEIDRKKYLERLLGRSPAEIAEEESLVIEARRFEQAAQKMLAERAALLHLLDSPASTANISQYSNSQGLAQLYNSLMFTDKSKKRKQEQDTAVTSSAGMATDSKKLNKKQQQQQPQQSQQQPEIISPQQTTPQPENPVAQLLSKKLTAQEEAAYGLSYHAERLQPGVHLRSSKIASYKPSVQTKVNSTLNELGIPNRPAMISKKIVERFDILTDAITTLLETKKQIDSIETEQNLVWNSQ</sequence>
<feature type="domain" description="DAMP1 SANT/Myb-like" evidence="10">
    <location>
        <begin position="99"/>
        <end position="180"/>
    </location>
</feature>
<dbReference type="InterPro" id="IPR027109">
    <property type="entry name" value="Swc4/Dmap1"/>
</dbReference>
<evidence type="ECO:0000259" key="10">
    <source>
        <dbReference type="Pfam" id="PF16282"/>
    </source>
</evidence>
<dbReference type="Pfam" id="PF16282">
    <property type="entry name" value="SANT_DAMP1_like"/>
    <property type="match status" value="1"/>
</dbReference>
<keyword evidence="12" id="KW-1185">Reference proteome</keyword>
<comment type="caution">
    <text evidence="11">The sequence shown here is derived from an EMBL/GenBank/DDBJ whole genome shotgun (WGS) entry which is preliminary data.</text>
</comment>
<organism evidence="11 12">
    <name type="scientific">Saccharomycopsis crataegensis</name>
    <dbReference type="NCBI Taxonomy" id="43959"/>
    <lineage>
        <taxon>Eukaryota</taxon>
        <taxon>Fungi</taxon>
        <taxon>Dikarya</taxon>
        <taxon>Ascomycota</taxon>
        <taxon>Saccharomycotina</taxon>
        <taxon>Saccharomycetes</taxon>
        <taxon>Saccharomycopsidaceae</taxon>
        <taxon>Saccharomycopsis</taxon>
    </lineage>
</organism>
<proteinExistence type="inferred from homology"/>
<gene>
    <name evidence="11" type="ORF">DASC09_041910</name>
</gene>
<dbReference type="EMBL" id="BTFZ01000011">
    <property type="protein sequence ID" value="GMM36866.1"/>
    <property type="molecule type" value="Genomic_DNA"/>
</dbReference>
<keyword evidence="4" id="KW-0156">Chromatin regulator</keyword>
<evidence type="ECO:0000313" key="12">
    <source>
        <dbReference type="Proteomes" id="UP001360560"/>
    </source>
</evidence>
<comment type="similarity">
    <text evidence="2">Belongs to the SWC4 family.</text>
</comment>
<evidence type="ECO:0000256" key="4">
    <source>
        <dbReference type="ARBA" id="ARBA00022853"/>
    </source>
</evidence>
<accession>A0AAV5QQ67</accession>
<reference evidence="11 12" key="1">
    <citation type="journal article" date="2023" name="Elife">
        <title>Identification of key yeast species and microbe-microbe interactions impacting larval growth of Drosophila in the wild.</title>
        <authorList>
            <person name="Mure A."/>
            <person name="Sugiura Y."/>
            <person name="Maeda R."/>
            <person name="Honda K."/>
            <person name="Sakurai N."/>
            <person name="Takahashi Y."/>
            <person name="Watada M."/>
            <person name="Katoh T."/>
            <person name="Gotoh A."/>
            <person name="Gotoh Y."/>
            <person name="Taniguchi I."/>
            <person name="Nakamura K."/>
            <person name="Hayashi T."/>
            <person name="Katayama T."/>
            <person name="Uemura T."/>
            <person name="Hattori Y."/>
        </authorList>
    </citation>
    <scope>NUCLEOTIDE SEQUENCE [LARGE SCALE GENOMIC DNA]</scope>
    <source>
        <strain evidence="11 12">SC-9</strain>
    </source>
</reference>
<dbReference type="GO" id="GO:0000812">
    <property type="term" value="C:Swr1 complex"/>
    <property type="evidence" value="ECO:0007669"/>
    <property type="project" value="TreeGrafter"/>
</dbReference>
<comment type="function">
    <text evidence="8">Component of the SWR1 complex which mediates the ATP-dependent exchange of histone H2A for the H2A variant HZT1 leading to transcriptional regulation of selected genes by chromatin remodeling. Component of the NuA4 histone acetyltransferase complex which is involved in transcriptional activation of selected genes principally by acetylation of nucleosomal histone H4 and H2A. The NuA4 complex is also involved in DNA repair.</text>
</comment>
<dbReference type="Gene3D" id="1.10.10.60">
    <property type="entry name" value="Homeodomain-like"/>
    <property type="match status" value="1"/>
</dbReference>
<evidence type="ECO:0000256" key="9">
    <source>
        <dbReference type="SAM" id="MobiDB-lite"/>
    </source>
</evidence>
<dbReference type="SUPFAM" id="SSF46689">
    <property type="entry name" value="Homeodomain-like"/>
    <property type="match status" value="1"/>
</dbReference>
<evidence type="ECO:0000256" key="3">
    <source>
        <dbReference type="ARBA" id="ARBA00019132"/>
    </source>
</evidence>
<dbReference type="GO" id="GO:0035267">
    <property type="term" value="C:NuA4 histone acetyltransferase complex"/>
    <property type="evidence" value="ECO:0007669"/>
    <property type="project" value="InterPro"/>
</dbReference>
<keyword evidence="6" id="KW-0804">Transcription</keyword>
<dbReference type="Proteomes" id="UP001360560">
    <property type="component" value="Unassembled WGS sequence"/>
</dbReference>
<evidence type="ECO:0000256" key="1">
    <source>
        <dbReference type="ARBA" id="ARBA00004123"/>
    </source>
</evidence>
<dbReference type="GO" id="GO:0000122">
    <property type="term" value="P:negative regulation of transcription by RNA polymerase II"/>
    <property type="evidence" value="ECO:0007669"/>
    <property type="project" value="TreeGrafter"/>
</dbReference>